<dbReference type="InterPro" id="IPR006626">
    <property type="entry name" value="PbH1"/>
</dbReference>
<comment type="caution">
    <text evidence="2">The sequence shown here is derived from an EMBL/GenBank/DDBJ whole genome shotgun (WGS) entry which is preliminary data.</text>
</comment>
<accession>A0A5C6E3X9</accession>
<evidence type="ECO:0000259" key="1">
    <source>
        <dbReference type="Pfam" id="PF13229"/>
    </source>
</evidence>
<dbReference type="OrthoDB" id="9808066at2"/>
<dbReference type="Pfam" id="PF13229">
    <property type="entry name" value="Beta_helix"/>
    <property type="match status" value="1"/>
</dbReference>
<dbReference type="PANTHER" id="PTHR36453">
    <property type="entry name" value="SECRETED PROTEIN-RELATED"/>
    <property type="match status" value="1"/>
</dbReference>
<organism evidence="2 3">
    <name type="scientific">Novipirellula aureliae</name>
    <dbReference type="NCBI Taxonomy" id="2527966"/>
    <lineage>
        <taxon>Bacteria</taxon>
        <taxon>Pseudomonadati</taxon>
        <taxon>Planctomycetota</taxon>
        <taxon>Planctomycetia</taxon>
        <taxon>Pirellulales</taxon>
        <taxon>Pirellulaceae</taxon>
        <taxon>Novipirellula</taxon>
    </lineage>
</organism>
<dbReference type="InterPro" id="IPR013785">
    <property type="entry name" value="Aldolase_TIM"/>
</dbReference>
<dbReference type="AlphaFoldDB" id="A0A5C6E3X9"/>
<evidence type="ECO:0000313" key="2">
    <source>
        <dbReference type="EMBL" id="TWU44373.1"/>
    </source>
</evidence>
<dbReference type="Gene3D" id="3.20.20.70">
    <property type="entry name" value="Aldolase class I"/>
    <property type="match status" value="1"/>
</dbReference>
<dbReference type="InterPro" id="IPR017853">
    <property type="entry name" value="GH"/>
</dbReference>
<dbReference type="SUPFAM" id="SSF51126">
    <property type="entry name" value="Pectin lyase-like"/>
    <property type="match status" value="1"/>
</dbReference>
<gene>
    <name evidence="2" type="ORF">Q31b_19090</name>
</gene>
<dbReference type="Proteomes" id="UP000315471">
    <property type="component" value="Unassembled WGS sequence"/>
</dbReference>
<proteinExistence type="predicted"/>
<dbReference type="EMBL" id="SJPY01000002">
    <property type="protein sequence ID" value="TWU44373.1"/>
    <property type="molecule type" value="Genomic_DNA"/>
</dbReference>
<dbReference type="Pfam" id="PF14885">
    <property type="entry name" value="GHL15"/>
    <property type="match status" value="1"/>
</dbReference>
<dbReference type="InterPro" id="IPR012334">
    <property type="entry name" value="Pectin_lyas_fold"/>
</dbReference>
<dbReference type="SUPFAM" id="SSF51445">
    <property type="entry name" value="(Trans)glycosidases"/>
    <property type="match status" value="1"/>
</dbReference>
<dbReference type="SMART" id="SM00710">
    <property type="entry name" value="PbH1"/>
    <property type="match status" value="6"/>
</dbReference>
<dbReference type="InterPro" id="IPR011050">
    <property type="entry name" value="Pectin_lyase_fold/virulence"/>
</dbReference>
<dbReference type="Gene3D" id="2.160.20.10">
    <property type="entry name" value="Single-stranded right-handed beta-helix, Pectin lyase-like"/>
    <property type="match status" value="3"/>
</dbReference>
<dbReference type="InterPro" id="IPR029455">
    <property type="entry name" value="GHL15"/>
</dbReference>
<evidence type="ECO:0000313" key="3">
    <source>
        <dbReference type="Proteomes" id="UP000315471"/>
    </source>
</evidence>
<dbReference type="InterPro" id="IPR039448">
    <property type="entry name" value="Beta_helix"/>
</dbReference>
<protein>
    <recommendedName>
        <fullName evidence="1">Right handed beta helix domain-containing protein</fullName>
    </recommendedName>
</protein>
<dbReference type="PANTHER" id="PTHR36453:SF1">
    <property type="entry name" value="RIGHT HANDED BETA HELIX DOMAIN-CONTAINING PROTEIN"/>
    <property type="match status" value="1"/>
</dbReference>
<feature type="domain" description="Right handed beta helix" evidence="1">
    <location>
        <begin position="375"/>
        <end position="482"/>
    </location>
</feature>
<name>A0A5C6E3X9_9BACT</name>
<keyword evidence="3" id="KW-1185">Reference proteome</keyword>
<sequence>MKIQFRRVFALFLLWGLAVLIPRESFTAEFYVSVDGAKRADGSIAKPFGSLPAAVDAVRALRKSGDQEPAVIYLREGRHQLNQTLVLGMEDGAPVSTDAAPLELYGAGDLTGPAHLTFAAYPGEKPVLSAGVPVTGWTRLESASPELPAEAAGNVWVADMPVGMDRFYTLYDRQGRLRRARNAGFAYTKSGDQRTLHFPEGALKSWDNIGDVEVQVRPSHPWVINMLPLASVDIASGVAKTGVSATYRMGPLPGWVHNPSGSTVWVENILEALNEPGEWVVNTQTRKIYLWPSDPAPDGSPRGILAPCTSELIRVEGDIDYDGPKDKPVCGIAFSRLTFSHADRWTWTTDETRLGWGLQHDWDMFDRPTAMLRFRGAEDCRVTACRFIDSGGTGVRLDLYAQRNRIENCEFAHLGEAGILLVGYGPGTKDVNHHNDIVNNLIHHFSEITWHSPGIWAWQSGHNRMVHNELHHSGYAAVLITTRVNPRRGGGNLNGEGARTVRSHEIADEVNTARNGYENWKNREKYLHARHNLLESNEISHAVQLLSDGNAIYISGTGTGNIIRYNFVHDNAAHSLPAAIRCDDDQHETLIYGNVLYKNFGFAAAIASKGVNDIINNFVVAPVAAPIYGYLSFEWVPVTGSKVQRNIVMSHPDGGSAYVERLKNGIRNTNPAGGPKIVDTDMESNLYYHPTDSHWMDEHFSKMRAVGKEKDSLFGDPLFTDPASGDFSFRPGSPALALGIEALDVSKMGRLEKNPYRISDGSVFVPQDYYPEFRWDTVPMYYMFGDTTRTLTPEEVEFIAARTDYLCIEKSHGYKELGAAELGAKHEAAAFKKIKPEMKVLFYFNSAYAWPFTSYNQAFRPGQIDKYPELKKFLLVDPETGKLAHRNNTFFFDVLNPEFREWWSGTVAKGVADSGCDGVFIDQMHGFFWLRQDRSAEVEKAMGQMMAALKEKMGPDKILLANNAHQTIADHVFPVMDASMFEHYRQELLSKEGLLRDWDDMLRIAQAGKMSIFRIGVEQDRPQNRQGDPRSGRSQGTVALAKERVEYYLACYLIGAQPYSYFQYGWGWTLSSGSLHDYPELSKPLGAPKGAYERTTPEGWEFTREFEHASVWVNTESGEGKIVWK</sequence>
<reference evidence="2 3" key="1">
    <citation type="submission" date="2019-02" db="EMBL/GenBank/DDBJ databases">
        <title>Deep-cultivation of Planctomycetes and their phenomic and genomic characterization uncovers novel biology.</title>
        <authorList>
            <person name="Wiegand S."/>
            <person name="Jogler M."/>
            <person name="Boedeker C."/>
            <person name="Pinto D."/>
            <person name="Vollmers J."/>
            <person name="Rivas-Marin E."/>
            <person name="Kohn T."/>
            <person name="Peeters S.H."/>
            <person name="Heuer A."/>
            <person name="Rast P."/>
            <person name="Oberbeckmann S."/>
            <person name="Bunk B."/>
            <person name="Jeske O."/>
            <person name="Meyerdierks A."/>
            <person name="Storesund J.E."/>
            <person name="Kallscheuer N."/>
            <person name="Luecker S."/>
            <person name="Lage O.M."/>
            <person name="Pohl T."/>
            <person name="Merkel B.J."/>
            <person name="Hornburger P."/>
            <person name="Mueller R.-W."/>
            <person name="Bruemmer F."/>
            <person name="Labrenz M."/>
            <person name="Spormann A.M."/>
            <person name="Op Den Camp H."/>
            <person name="Overmann J."/>
            <person name="Amann R."/>
            <person name="Jetten M.S.M."/>
            <person name="Mascher T."/>
            <person name="Medema M.H."/>
            <person name="Devos D.P."/>
            <person name="Kaster A.-K."/>
            <person name="Ovreas L."/>
            <person name="Rohde M."/>
            <person name="Galperin M.Y."/>
            <person name="Jogler C."/>
        </authorList>
    </citation>
    <scope>NUCLEOTIDE SEQUENCE [LARGE SCALE GENOMIC DNA]</scope>
    <source>
        <strain evidence="2 3">Q31b</strain>
    </source>
</reference>